<accession>A0A8H7ZA88</accession>
<protein>
    <submittedName>
        <fullName evidence="1">Uncharacterized protein</fullName>
    </submittedName>
</protein>
<dbReference type="VEuPathDB" id="FungiDB:I7I52_02290"/>
<dbReference type="EMBL" id="JAEVHI010000001">
    <property type="protein sequence ID" value="KAG5304080.1"/>
    <property type="molecule type" value="Genomic_DNA"/>
</dbReference>
<comment type="caution">
    <text evidence="1">The sequence shown here is derived from an EMBL/GenBank/DDBJ whole genome shotgun (WGS) entry which is preliminary data.</text>
</comment>
<proteinExistence type="predicted"/>
<reference evidence="1 2" key="1">
    <citation type="submission" date="2021-01" db="EMBL/GenBank/DDBJ databases">
        <title>Chromosome-level genome assembly of a human fungal pathogen reveals clustering of transcriptionally co-regulated genes.</title>
        <authorList>
            <person name="Voorhies M."/>
            <person name="Cohen S."/>
            <person name="Shea T.P."/>
            <person name="Petrus S."/>
            <person name="Munoz J.F."/>
            <person name="Poplawski S."/>
            <person name="Goldman W.E."/>
            <person name="Michael T."/>
            <person name="Cuomo C.A."/>
            <person name="Sil A."/>
            <person name="Beyhan S."/>
        </authorList>
    </citation>
    <scope>NUCLEOTIDE SEQUENCE [LARGE SCALE GENOMIC DNA]</scope>
    <source>
        <strain evidence="1 2">G184AR</strain>
    </source>
</reference>
<gene>
    <name evidence="1" type="ORF">I7I52_02290</name>
</gene>
<dbReference type="AlphaFoldDB" id="A0A8H7ZA88"/>
<name>A0A8H7ZA88_AJECA</name>
<sequence length="98" mass="10917">MLSCPTREEGEILKGSGTLLRKRQGDGWIQAGCFLAILPPSVSQSLLFLGMRDSPAGSRPLLAPVPFLPFLRRLIRNAHEAKETTSRPCRLRFCLRVL</sequence>
<evidence type="ECO:0000313" key="2">
    <source>
        <dbReference type="Proteomes" id="UP000670092"/>
    </source>
</evidence>
<organism evidence="1 2">
    <name type="scientific">Ajellomyces capsulatus</name>
    <name type="common">Darling's disease fungus</name>
    <name type="synonym">Histoplasma capsulatum</name>
    <dbReference type="NCBI Taxonomy" id="5037"/>
    <lineage>
        <taxon>Eukaryota</taxon>
        <taxon>Fungi</taxon>
        <taxon>Dikarya</taxon>
        <taxon>Ascomycota</taxon>
        <taxon>Pezizomycotina</taxon>
        <taxon>Eurotiomycetes</taxon>
        <taxon>Eurotiomycetidae</taxon>
        <taxon>Onygenales</taxon>
        <taxon>Ajellomycetaceae</taxon>
        <taxon>Histoplasma</taxon>
    </lineage>
</organism>
<evidence type="ECO:0000313" key="1">
    <source>
        <dbReference type="EMBL" id="KAG5304080.1"/>
    </source>
</evidence>
<dbReference type="Proteomes" id="UP000670092">
    <property type="component" value="Unassembled WGS sequence"/>
</dbReference>